<protein>
    <submittedName>
        <fullName evidence="1">Uncharacterized protein</fullName>
    </submittedName>
</protein>
<dbReference type="RefSeq" id="WP_210286873.1">
    <property type="nucleotide sequence ID" value="NZ_JACICD010000001.1"/>
</dbReference>
<accession>A0A839Z5A3</accession>
<dbReference type="Proteomes" id="UP000533469">
    <property type="component" value="Unassembled WGS sequence"/>
</dbReference>
<comment type="caution">
    <text evidence="1">The sequence shown here is derived from an EMBL/GenBank/DDBJ whole genome shotgun (WGS) entry which is preliminary data.</text>
</comment>
<reference evidence="1 2" key="1">
    <citation type="submission" date="2020-08" db="EMBL/GenBank/DDBJ databases">
        <title>Genomic Encyclopedia of Type Strains, Phase IV (KMG-IV): sequencing the most valuable type-strain genomes for metagenomic binning, comparative biology and taxonomic classification.</title>
        <authorList>
            <person name="Goeker M."/>
        </authorList>
    </citation>
    <scope>NUCLEOTIDE SEQUENCE [LARGE SCALE GENOMIC DNA]</scope>
    <source>
        <strain evidence="1 2">DSM 5895</strain>
    </source>
</reference>
<name>A0A839Z5A3_9HYPH</name>
<dbReference type="AlphaFoldDB" id="A0A839Z5A3"/>
<keyword evidence="2" id="KW-1185">Reference proteome</keyword>
<evidence type="ECO:0000313" key="2">
    <source>
        <dbReference type="Proteomes" id="UP000533469"/>
    </source>
</evidence>
<evidence type="ECO:0000313" key="1">
    <source>
        <dbReference type="EMBL" id="MBB3770131.1"/>
    </source>
</evidence>
<sequence>MSTLSANPLSAKLAAGIAPIANRLRFAVGKDPFGHWVAIEEHGLGGGLFRSREDALRYACRECGGRRKAVRLVRRPLLLTL</sequence>
<proteinExistence type="predicted"/>
<gene>
    <name evidence="1" type="ORF">FHS55_000717</name>
</gene>
<organism evidence="1 2">
    <name type="scientific">Ancylobacter tetraedralis</name>
    <dbReference type="NCBI Taxonomy" id="217068"/>
    <lineage>
        <taxon>Bacteria</taxon>
        <taxon>Pseudomonadati</taxon>
        <taxon>Pseudomonadota</taxon>
        <taxon>Alphaproteobacteria</taxon>
        <taxon>Hyphomicrobiales</taxon>
        <taxon>Xanthobacteraceae</taxon>
        <taxon>Ancylobacter</taxon>
    </lineage>
</organism>
<dbReference type="EMBL" id="JACICD010000001">
    <property type="protein sequence ID" value="MBB3770131.1"/>
    <property type="molecule type" value="Genomic_DNA"/>
</dbReference>